<gene>
    <name evidence="14" type="ORF">C7K55_10330</name>
</gene>
<sequence>MLPRLSQEPIVTAHRPTGEVAEELWQRLLAEPWPLPREALPPGTALVGGAVRDGLLGSLERQPDLDVVVPGDALALTRQLAREHGGTCVVLDAERSIARLVLGGWSLDLARQEGSSLEADLGRRDYTINAIALPLPAAGAAAAALVDPTGGLSHLGSRQLVAVSEANLLADPLRLLRGIRLACCLNFELDPTSRRWIESHASQLAQVAGERVLAELEKLACAAYGETGLALALECGLLGSWGADATITGTTETGAAALSALGLNQAQDRGLEAEEISWALPLARLTALLPPEALAGLRSSRRLQQRSRALRHWRQELGSVGGWDGLPEAGRLALCSELEADLPALLLLLPQSAAGLLERWRLPSDPLLHPAPPLDGLSLQQELAIPPGRLLGRLLAHLTLERAFGRLVAGPEAHAEARAEVLAAAQSWWQQHAREGGEDRRRD</sequence>
<evidence type="ECO:0000313" key="14">
    <source>
        <dbReference type="EMBL" id="PSJ04401.1"/>
    </source>
</evidence>
<dbReference type="EMBL" id="PXXO01000012">
    <property type="protein sequence ID" value="PSJ04401.1"/>
    <property type="molecule type" value="Genomic_DNA"/>
</dbReference>
<comment type="similarity">
    <text evidence="2 11">Belongs to the tRNA nucleotidyltransferase/poly(A) polymerase family.</text>
</comment>
<evidence type="ECO:0000256" key="9">
    <source>
        <dbReference type="ARBA" id="ARBA00022842"/>
    </source>
</evidence>
<dbReference type="AlphaFoldDB" id="A0A2P7MT65"/>
<dbReference type="Proteomes" id="UP000243002">
    <property type="component" value="Unassembled WGS sequence"/>
</dbReference>
<keyword evidence="5" id="KW-0819">tRNA processing</keyword>
<dbReference type="GO" id="GO:0000049">
    <property type="term" value="F:tRNA binding"/>
    <property type="evidence" value="ECO:0007669"/>
    <property type="project" value="UniProtKB-KW"/>
</dbReference>
<keyword evidence="3" id="KW-0820">tRNA-binding</keyword>
<dbReference type="InterPro" id="IPR043519">
    <property type="entry name" value="NT_sf"/>
</dbReference>
<reference evidence="14 15" key="1">
    <citation type="journal article" date="2018" name="Environ. Microbiol.">
        <title>Ecological and genomic features of two widespread freshwater picocyanobacteria.</title>
        <authorList>
            <person name="Cabello-Yeves P.J."/>
            <person name="Picazo A."/>
            <person name="Camacho A."/>
            <person name="Callieri C."/>
            <person name="Rosselli R."/>
            <person name="Roda-Garcia J.J."/>
            <person name="Coutinho F.H."/>
            <person name="Rodriguez-Valera F."/>
        </authorList>
    </citation>
    <scope>NUCLEOTIDE SEQUENCE [LARGE SCALE GENOMIC DNA]</scope>
    <source>
        <strain evidence="14 15">Tous</strain>
    </source>
</reference>
<feature type="domain" description="tRNA nucleotidyltransferase/poly(A) polymerase RNA and SrmB- binding" evidence="13">
    <location>
        <begin position="186"/>
        <end position="238"/>
    </location>
</feature>
<keyword evidence="9" id="KW-0460">Magnesium</keyword>
<dbReference type="OrthoDB" id="9805698at2"/>
<proteinExistence type="inferred from homology"/>
<evidence type="ECO:0000256" key="2">
    <source>
        <dbReference type="ARBA" id="ARBA00007265"/>
    </source>
</evidence>
<keyword evidence="6" id="KW-0548">Nucleotidyltransferase</keyword>
<keyword evidence="4 11" id="KW-0808">Transferase</keyword>
<dbReference type="SUPFAM" id="SSF81301">
    <property type="entry name" value="Nucleotidyltransferase"/>
    <property type="match status" value="1"/>
</dbReference>
<evidence type="ECO:0000256" key="8">
    <source>
        <dbReference type="ARBA" id="ARBA00022741"/>
    </source>
</evidence>
<evidence type="ECO:0000256" key="10">
    <source>
        <dbReference type="ARBA" id="ARBA00022884"/>
    </source>
</evidence>
<keyword evidence="10 11" id="KW-0694">RNA-binding</keyword>
<evidence type="ECO:0000256" key="4">
    <source>
        <dbReference type="ARBA" id="ARBA00022679"/>
    </source>
</evidence>
<dbReference type="PANTHER" id="PTHR47545:SF2">
    <property type="entry name" value="CC-ADDING TRNA NUCLEOTIDYLTRANSFERASE"/>
    <property type="match status" value="1"/>
</dbReference>
<evidence type="ECO:0000256" key="5">
    <source>
        <dbReference type="ARBA" id="ARBA00022694"/>
    </source>
</evidence>
<evidence type="ECO:0000256" key="1">
    <source>
        <dbReference type="ARBA" id="ARBA00001946"/>
    </source>
</evidence>
<dbReference type="GO" id="GO:0016779">
    <property type="term" value="F:nucleotidyltransferase activity"/>
    <property type="evidence" value="ECO:0007669"/>
    <property type="project" value="UniProtKB-KW"/>
</dbReference>
<keyword evidence="15" id="KW-1185">Reference proteome</keyword>
<dbReference type="Gene3D" id="3.30.460.10">
    <property type="entry name" value="Beta Polymerase, domain 2"/>
    <property type="match status" value="1"/>
</dbReference>
<comment type="cofactor">
    <cofactor evidence="1">
        <name>Mg(2+)</name>
        <dbReference type="ChEBI" id="CHEBI:18420"/>
    </cofactor>
</comment>
<dbReference type="GO" id="GO:0046872">
    <property type="term" value="F:metal ion binding"/>
    <property type="evidence" value="ECO:0007669"/>
    <property type="project" value="UniProtKB-KW"/>
</dbReference>
<evidence type="ECO:0000259" key="13">
    <source>
        <dbReference type="Pfam" id="PF12627"/>
    </source>
</evidence>
<keyword evidence="7" id="KW-0479">Metal-binding</keyword>
<evidence type="ECO:0000256" key="11">
    <source>
        <dbReference type="RuleBase" id="RU003953"/>
    </source>
</evidence>
<dbReference type="InterPro" id="IPR050124">
    <property type="entry name" value="tRNA_CCA-adding_enzyme"/>
</dbReference>
<dbReference type="Pfam" id="PF12627">
    <property type="entry name" value="PolyA_pol_RNAbd"/>
    <property type="match status" value="1"/>
</dbReference>
<dbReference type="GO" id="GO:0000166">
    <property type="term" value="F:nucleotide binding"/>
    <property type="evidence" value="ECO:0007669"/>
    <property type="project" value="UniProtKB-KW"/>
</dbReference>
<dbReference type="SUPFAM" id="SSF81891">
    <property type="entry name" value="Poly A polymerase C-terminal region-like"/>
    <property type="match status" value="1"/>
</dbReference>
<dbReference type="InterPro" id="IPR002646">
    <property type="entry name" value="PolA_pol_head_dom"/>
</dbReference>
<protein>
    <submittedName>
        <fullName evidence="14">Poly-A polymerase</fullName>
    </submittedName>
</protein>
<feature type="domain" description="Poly A polymerase head" evidence="12">
    <location>
        <begin position="114"/>
        <end position="160"/>
    </location>
</feature>
<keyword evidence="8" id="KW-0547">Nucleotide-binding</keyword>
<accession>A0A2P7MT65</accession>
<evidence type="ECO:0000259" key="12">
    <source>
        <dbReference type="Pfam" id="PF01743"/>
    </source>
</evidence>
<organism evidence="14 15">
    <name type="scientific">Cyanobium usitatum str. Tous</name>
    <dbReference type="NCBI Taxonomy" id="2116684"/>
    <lineage>
        <taxon>Bacteria</taxon>
        <taxon>Bacillati</taxon>
        <taxon>Cyanobacteriota</taxon>
        <taxon>Cyanophyceae</taxon>
        <taxon>Synechococcales</taxon>
        <taxon>Prochlorococcaceae</taxon>
        <taxon>Cyanobium</taxon>
    </lineage>
</organism>
<dbReference type="Pfam" id="PF01743">
    <property type="entry name" value="PolyA_pol"/>
    <property type="match status" value="1"/>
</dbReference>
<dbReference type="PANTHER" id="PTHR47545">
    <property type="entry name" value="MULTIFUNCTIONAL CCA PROTEIN"/>
    <property type="match status" value="1"/>
</dbReference>
<evidence type="ECO:0000256" key="3">
    <source>
        <dbReference type="ARBA" id="ARBA00022555"/>
    </source>
</evidence>
<dbReference type="GO" id="GO:0008033">
    <property type="term" value="P:tRNA processing"/>
    <property type="evidence" value="ECO:0007669"/>
    <property type="project" value="UniProtKB-KW"/>
</dbReference>
<evidence type="ECO:0000256" key="6">
    <source>
        <dbReference type="ARBA" id="ARBA00022695"/>
    </source>
</evidence>
<evidence type="ECO:0000313" key="15">
    <source>
        <dbReference type="Proteomes" id="UP000243002"/>
    </source>
</evidence>
<evidence type="ECO:0000256" key="7">
    <source>
        <dbReference type="ARBA" id="ARBA00022723"/>
    </source>
</evidence>
<comment type="caution">
    <text evidence="14">The sequence shown here is derived from an EMBL/GenBank/DDBJ whole genome shotgun (WGS) entry which is preliminary data.</text>
</comment>
<dbReference type="InterPro" id="IPR032828">
    <property type="entry name" value="PolyA_RNA-bd"/>
</dbReference>
<dbReference type="Gene3D" id="1.10.3090.10">
    <property type="entry name" value="cca-adding enzyme, domain 2"/>
    <property type="match status" value="1"/>
</dbReference>
<name>A0A2P7MT65_9CYAN</name>